<organism evidence="3 4">
    <name type="scientific">Leptomonas seymouri</name>
    <dbReference type="NCBI Taxonomy" id="5684"/>
    <lineage>
        <taxon>Eukaryota</taxon>
        <taxon>Discoba</taxon>
        <taxon>Euglenozoa</taxon>
        <taxon>Kinetoplastea</taxon>
        <taxon>Metakinetoplastina</taxon>
        <taxon>Trypanosomatida</taxon>
        <taxon>Trypanosomatidae</taxon>
        <taxon>Leishmaniinae</taxon>
        <taxon>Leptomonas</taxon>
    </lineage>
</organism>
<comment type="caution">
    <text evidence="3">The sequence shown here is derived from an EMBL/GenBank/DDBJ whole genome shotgun (WGS) entry which is preliminary data.</text>
</comment>
<dbReference type="OrthoDB" id="268038at2759"/>
<evidence type="ECO:0000313" key="3">
    <source>
        <dbReference type="EMBL" id="KPI83686.1"/>
    </source>
</evidence>
<evidence type="ECO:0000259" key="2">
    <source>
        <dbReference type="Pfam" id="PF05064"/>
    </source>
</evidence>
<gene>
    <name evidence="3" type="ORF">ABL78_7280</name>
</gene>
<name>A0A0N0P339_LEPSE</name>
<dbReference type="AlphaFoldDB" id="A0A0N0P339"/>
<dbReference type="Pfam" id="PF05064">
    <property type="entry name" value="Nsp1_C"/>
    <property type="match status" value="1"/>
</dbReference>
<evidence type="ECO:0000313" key="4">
    <source>
        <dbReference type="Proteomes" id="UP000038009"/>
    </source>
</evidence>
<dbReference type="OMA" id="QCCSTLA"/>
<proteinExistence type="predicted"/>
<evidence type="ECO:0000256" key="1">
    <source>
        <dbReference type="SAM" id="Coils"/>
    </source>
</evidence>
<dbReference type="InterPro" id="IPR007758">
    <property type="entry name" value="Nucleoporin_NSP1_C"/>
</dbReference>
<reference evidence="3 4" key="1">
    <citation type="journal article" date="2015" name="PLoS Pathog.">
        <title>Leptomonas seymouri: Adaptations to the Dixenous Life Cycle Analyzed by Genome Sequencing, Transcriptome Profiling and Co-infection with Leishmania donovani.</title>
        <authorList>
            <person name="Kraeva N."/>
            <person name="Butenko A."/>
            <person name="Hlavacova J."/>
            <person name="Kostygov A."/>
            <person name="Myskova J."/>
            <person name="Grybchuk D."/>
            <person name="Lestinova T."/>
            <person name="Votypka J."/>
            <person name="Volf P."/>
            <person name="Opperdoes F."/>
            <person name="Flegontov P."/>
            <person name="Lukes J."/>
            <person name="Yurchenko V."/>
        </authorList>
    </citation>
    <scope>NUCLEOTIDE SEQUENCE [LARGE SCALE GENOMIC DNA]</scope>
    <source>
        <strain evidence="3 4">ATCC 30220</strain>
    </source>
</reference>
<accession>A0A0N0P339</accession>
<protein>
    <recommendedName>
        <fullName evidence="2">Nucleoporin NSP1-like C-terminal domain-containing protein</fullName>
    </recommendedName>
</protein>
<dbReference type="Proteomes" id="UP000038009">
    <property type="component" value="Unassembled WGS sequence"/>
</dbReference>
<dbReference type="EMBL" id="LJSK01000339">
    <property type="protein sequence ID" value="KPI83686.1"/>
    <property type="molecule type" value="Genomic_DNA"/>
</dbReference>
<keyword evidence="1" id="KW-0175">Coiled coil</keyword>
<feature type="coiled-coil region" evidence="1">
    <location>
        <begin position="105"/>
        <end position="132"/>
    </location>
</feature>
<feature type="domain" description="Nucleoporin NSP1-like C-terminal" evidence="2">
    <location>
        <begin position="5"/>
        <end position="86"/>
    </location>
</feature>
<keyword evidence="4" id="KW-1185">Reference proteome</keyword>
<sequence length="175" mass="19745">MRVATDQRHFAELAQHVVARDRQIMARGRELMEVQSVVKDALTAAKSAEATLSECKQRQAALSDYLQSLEDKVQPYYKQWEDQQQQQHHEGRGVGQQRAIAYDNVMALLEEVQGLEEKVGRAVRQHNRARTELLGLSEVEGTMRMVDGQLLALQCCSTLATALEQELDQLLGKEA</sequence>
<dbReference type="VEuPathDB" id="TriTrypDB:Lsey_0339_0090"/>